<reference evidence="2 3" key="1">
    <citation type="journal article" date="2011" name="Proc. Natl. Acad. Sci. U.S.A.">
        <title>Evolutionary erosion of yeast sex chromosomes by mating-type switching accidents.</title>
        <authorList>
            <person name="Gordon J.L."/>
            <person name="Armisen D."/>
            <person name="Proux-Wera E."/>
            <person name="Oheigeartaigh S.S."/>
            <person name="Byrne K.P."/>
            <person name="Wolfe K.H."/>
        </authorList>
    </citation>
    <scope>NUCLEOTIDE SEQUENCE [LARGE SCALE GENOMIC DNA]</scope>
    <source>
        <strain evidence="3">ATCC MYA-139 / BCRC 22969 / CBS 8797 / CCRC 22969 / KCTC 17520 / NBRC 10181 / NCYC 3082</strain>
    </source>
</reference>
<dbReference type="RefSeq" id="XP_022462552.1">
    <property type="nucleotide sequence ID" value="XM_022610841.1"/>
</dbReference>
<feature type="compositionally biased region" description="Basic and acidic residues" evidence="1">
    <location>
        <begin position="178"/>
        <end position="188"/>
    </location>
</feature>
<dbReference type="KEGG" id="kng:KNAG_0A06480"/>
<feature type="region of interest" description="Disordered" evidence="1">
    <location>
        <begin position="1"/>
        <end position="39"/>
    </location>
</feature>
<protein>
    <submittedName>
        <fullName evidence="2">Uncharacterized protein</fullName>
    </submittedName>
</protein>
<reference evidence="3" key="2">
    <citation type="submission" date="2012-08" db="EMBL/GenBank/DDBJ databases">
        <title>Genome sequence of Kazachstania naganishii.</title>
        <authorList>
            <person name="Gordon J.L."/>
            <person name="Armisen D."/>
            <person name="Proux-Wera E."/>
            <person name="OhEigeartaigh S.S."/>
            <person name="Byrne K.P."/>
            <person name="Wolfe K.H."/>
        </authorList>
    </citation>
    <scope>NUCLEOTIDE SEQUENCE [LARGE SCALE GENOMIC DNA]</scope>
    <source>
        <strain evidence="3">ATCC MYA-139 / BCRC 22969 / CBS 8797 / CCRC 22969 / KCTC 17520 / NBRC 10181 / NCYC 3082</strain>
    </source>
</reference>
<dbReference type="EMBL" id="HE978314">
    <property type="protein sequence ID" value="CCK68306.1"/>
    <property type="molecule type" value="Genomic_DNA"/>
</dbReference>
<name>J7S402_HUIN7</name>
<sequence>MWRTHTAKSSNLHTGAKHLRGPKAVNTDKNSSPKNNPLSNFPFPYMKEVCRRRKYISLFRGMKARRWRIQRLLAKYLCGQVSKYCRGTASCNLGEKAIPQDRLNAVPPETTVNFEACQQLSSSTPTTTSLWTDETFETLQESILMKEEEFKRQWDELIDWEKKHETEITEDVFPPLSPEEKHTPETNP</sequence>
<evidence type="ECO:0000256" key="1">
    <source>
        <dbReference type="SAM" id="MobiDB-lite"/>
    </source>
</evidence>
<organism evidence="2 3">
    <name type="scientific">Huiozyma naganishii (strain ATCC MYA-139 / BCRC 22969 / CBS 8797 / KCTC 17520 / NBRC 10181 / NCYC 3082 / Yp74L-3)</name>
    <name type="common">Yeast</name>
    <name type="synonym">Kazachstania naganishii</name>
    <dbReference type="NCBI Taxonomy" id="1071383"/>
    <lineage>
        <taxon>Eukaryota</taxon>
        <taxon>Fungi</taxon>
        <taxon>Dikarya</taxon>
        <taxon>Ascomycota</taxon>
        <taxon>Saccharomycotina</taxon>
        <taxon>Saccharomycetes</taxon>
        <taxon>Saccharomycetales</taxon>
        <taxon>Saccharomycetaceae</taxon>
        <taxon>Huiozyma</taxon>
    </lineage>
</organism>
<evidence type="ECO:0000313" key="3">
    <source>
        <dbReference type="Proteomes" id="UP000006310"/>
    </source>
</evidence>
<dbReference type="AlphaFoldDB" id="J7S402"/>
<dbReference type="Proteomes" id="UP000006310">
    <property type="component" value="Chromosome 1"/>
</dbReference>
<dbReference type="GeneID" id="34523941"/>
<evidence type="ECO:0000313" key="2">
    <source>
        <dbReference type="EMBL" id="CCK68306.1"/>
    </source>
</evidence>
<keyword evidence="3" id="KW-1185">Reference proteome</keyword>
<feature type="compositionally biased region" description="Low complexity" evidence="1">
    <location>
        <begin position="29"/>
        <end position="39"/>
    </location>
</feature>
<accession>J7S402</accession>
<proteinExistence type="predicted"/>
<feature type="region of interest" description="Disordered" evidence="1">
    <location>
        <begin position="168"/>
        <end position="188"/>
    </location>
</feature>
<gene>
    <name evidence="2" type="primary">KNAG0A06480</name>
    <name evidence="2" type="ordered locus">KNAG_0A06480</name>
</gene>
<dbReference type="HOGENOM" id="CLU_1441257_0_0_1"/>